<reference evidence="3" key="1">
    <citation type="submission" date="2009-08" db="EMBL/GenBank/DDBJ databases">
        <title>Annotation of Salpingoeca rosetta.</title>
        <authorList>
            <consortium name="The Broad Institute Genome Sequencing Platform"/>
            <person name="Russ C."/>
            <person name="Cuomo C."/>
            <person name="Burger G."/>
            <person name="Gray M.W."/>
            <person name="Holland P.W.H."/>
            <person name="King N."/>
            <person name="Lang F.B.F."/>
            <person name="Roger A.J."/>
            <person name="Ruiz-Trillo I."/>
            <person name="Young S.K."/>
            <person name="Zeng Q."/>
            <person name="Gargeya S."/>
            <person name="Alvarado L."/>
            <person name="Berlin A."/>
            <person name="Chapman S.B."/>
            <person name="Chen Z."/>
            <person name="Freedman E."/>
            <person name="Gellesch M."/>
            <person name="Goldberg J."/>
            <person name="Griggs A."/>
            <person name="Gujja S."/>
            <person name="Heilman E."/>
            <person name="Heiman D."/>
            <person name="Howarth C."/>
            <person name="Mehta T."/>
            <person name="Neiman D."/>
            <person name="Pearson M."/>
            <person name="Roberts A."/>
            <person name="Saif S."/>
            <person name="Shea T."/>
            <person name="Shenoy N."/>
            <person name="Sisk P."/>
            <person name="Stolte C."/>
            <person name="Sykes S."/>
            <person name="White J."/>
            <person name="Yandava C."/>
            <person name="Haas B."/>
            <person name="Nusbaum C."/>
            <person name="Birren B."/>
        </authorList>
    </citation>
    <scope>NUCLEOTIDE SEQUENCE [LARGE SCALE GENOMIC DNA]</scope>
    <source>
        <strain evidence="3">ATCC 50818</strain>
    </source>
</reference>
<gene>
    <name evidence="3" type="ORF">PTSG_05873</name>
</gene>
<evidence type="ECO:0000256" key="1">
    <source>
        <dbReference type="SAM" id="MobiDB-lite"/>
    </source>
</evidence>
<proteinExistence type="predicted"/>
<evidence type="ECO:0000313" key="3">
    <source>
        <dbReference type="EMBL" id="EGD74509.1"/>
    </source>
</evidence>
<dbReference type="OrthoDB" id="28127at2759"/>
<feature type="domain" description="Alpha-ketoglutarate-dependent dioxygenase AlkB-like" evidence="2">
    <location>
        <begin position="203"/>
        <end position="292"/>
    </location>
</feature>
<accession>F2UD14</accession>
<keyword evidence="4" id="KW-1185">Reference proteome</keyword>
<dbReference type="Proteomes" id="UP000007799">
    <property type="component" value="Unassembled WGS sequence"/>
</dbReference>
<dbReference type="PANTHER" id="PTHR21052">
    <property type="entry name" value="SPERMATOGENESIS ASSOCIATED 11-RELATED"/>
    <property type="match status" value="1"/>
</dbReference>
<dbReference type="InterPro" id="IPR037151">
    <property type="entry name" value="AlkB-like_sf"/>
</dbReference>
<dbReference type="eggNOG" id="KOG4176">
    <property type="taxonomic scope" value="Eukaryota"/>
</dbReference>
<evidence type="ECO:0000259" key="2">
    <source>
        <dbReference type="Pfam" id="PF13532"/>
    </source>
</evidence>
<dbReference type="RefSeq" id="XP_004992766.1">
    <property type="nucleotide sequence ID" value="XM_004992709.1"/>
</dbReference>
<dbReference type="KEGG" id="sre:PTSG_05873"/>
<dbReference type="GeneID" id="16073337"/>
<evidence type="ECO:0000313" key="4">
    <source>
        <dbReference type="Proteomes" id="UP000007799"/>
    </source>
</evidence>
<dbReference type="GO" id="GO:0006974">
    <property type="term" value="P:DNA damage response"/>
    <property type="evidence" value="ECO:0007669"/>
    <property type="project" value="InterPro"/>
</dbReference>
<feature type="region of interest" description="Disordered" evidence="1">
    <location>
        <begin position="69"/>
        <end position="95"/>
    </location>
</feature>
<dbReference type="STRING" id="946362.F2UD14"/>
<dbReference type="FunCoup" id="F2UD14">
    <property type="interactions" value="434"/>
</dbReference>
<dbReference type="InterPro" id="IPR027450">
    <property type="entry name" value="AlkB-like"/>
</dbReference>
<dbReference type="AlphaFoldDB" id="F2UD14"/>
<sequence length="295" mass="33576">MMMMMAMMMQSRACGRGVVAAASAQCGSRRRAVAEGMMRTRVMVREAAAATAPQMVRLETWRTLSTKAALQTQQQETHQQTQQQQHMPSCFTRRRTTASPSTSCAVDFDQLEAVDAGPLGLFVFPDVISEAEEEHLMSQVNRKLKRMRYASAHFDRAISGYREMRKSRWDPASMDTFARLQTMHPSLQAHIQPNPSYHILDLEAEGTIFPHVDSLKYAGPVIAGISMLSDAVMTFASEKDPSDVIEAFLPRRSMYIMSNRIRYDYTHAVEYKQFIWGGNTYERTRRVSLLMRNED</sequence>
<dbReference type="EMBL" id="GL832969">
    <property type="protein sequence ID" value="EGD74509.1"/>
    <property type="molecule type" value="Genomic_DNA"/>
</dbReference>
<dbReference type="GO" id="GO:0005759">
    <property type="term" value="C:mitochondrial matrix"/>
    <property type="evidence" value="ECO:0007669"/>
    <property type="project" value="TreeGrafter"/>
</dbReference>
<dbReference type="SUPFAM" id="SSF51197">
    <property type="entry name" value="Clavaminate synthase-like"/>
    <property type="match status" value="1"/>
</dbReference>
<dbReference type="InParanoid" id="F2UD14"/>
<dbReference type="InterPro" id="IPR032870">
    <property type="entry name" value="ALKBH7-like"/>
</dbReference>
<name>F2UD14_SALR5</name>
<protein>
    <recommendedName>
        <fullName evidence="2">Alpha-ketoglutarate-dependent dioxygenase AlkB-like domain-containing protein</fullName>
    </recommendedName>
</protein>
<dbReference type="GO" id="GO:0006631">
    <property type="term" value="P:fatty acid metabolic process"/>
    <property type="evidence" value="ECO:0007669"/>
    <property type="project" value="TreeGrafter"/>
</dbReference>
<dbReference type="PANTHER" id="PTHR21052:SF0">
    <property type="entry name" value="ALPHA-KETOGLUTARATE-DEPENDENT DIOXYGENASE ALKB HOMOLOG 7, MITOCHONDRIAL"/>
    <property type="match status" value="1"/>
</dbReference>
<feature type="compositionally biased region" description="Low complexity" evidence="1">
    <location>
        <begin position="71"/>
        <end position="86"/>
    </location>
</feature>
<dbReference type="Pfam" id="PF13532">
    <property type="entry name" value="2OG-FeII_Oxy_2"/>
    <property type="match status" value="1"/>
</dbReference>
<organism evidence="4">
    <name type="scientific">Salpingoeca rosetta (strain ATCC 50818 / BSB-021)</name>
    <dbReference type="NCBI Taxonomy" id="946362"/>
    <lineage>
        <taxon>Eukaryota</taxon>
        <taxon>Choanoflagellata</taxon>
        <taxon>Craspedida</taxon>
        <taxon>Salpingoecidae</taxon>
        <taxon>Salpingoeca</taxon>
    </lineage>
</organism>
<dbReference type="Gene3D" id="2.60.120.590">
    <property type="entry name" value="Alpha-ketoglutarate-dependent dioxygenase AlkB-like"/>
    <property type="match status" value="1"/>
</dbReference>